<dbReference type="EMBL" id="KN832027">
    <property type="protein sequence ID" value="KIN97587.1"/>
    <property type="molecule type" value="Genomic_DNA"/>
</dbReference>
<keyword evidence="4" id="KW-1185">Reference proteome</keyword>
<dbReference type="HOGENOM" id="CLU_068100_0_0_1"/>
<feature type="region of interest" description="Disordered" evidence="1">
    <location>
        <begin position="51"/>
        <end position="70"/>
    </location>
</feature>
<keyword evidence="2" id="KW-1133">Transmembrane helix</keyword>
<sequence>MSVAETLLRMLIRFPKLLIATVKRCSSTALHLLRYLFSLWNASVQKGKRKYSLEDNTDNISPSKLHEEKDGGAGVHVESAIALCSEDEGSALAPTSRGTETPAPLLSAEGRGSTLSTLRPSGTTLLEPNRTDRPPTQATDQSHLQVCAPPLKNLKELFTRASLYNLLCMLMFLDHPGFVERSLKGTQYRRKTDINKWMAFWEAFQKDVENINLLATVLLSGNVSFLAIITNNGLSYWPQRLSYVSLVAALGSILMGLAVRTPRFFTAYTPFYFQVMVLVLGFPFELFLYSIILFIAALIVHFSINAAMLQIYAAIVIMGLVIVCLFLYWLITEPLEGREVREEGTARGGQV</sequence>
<feature type="transmembrane region" description="Helical" evidence="2">
    <location>
        <begin position="241"/>
        <end position="259"/>
    </location>
</feature>
<evidence type="ECO:0000313" key="4">
    <source>
        <dbReference type="Proteomes" id="UP000054217"/>
    </source>
</evidence>
<feature type="transmembrane region" description="Helical" evidence="2">
    <location>
        <begin position="271"/>
        <end position="304"/>
    </location>
</feature>
<gene>
    <name evidence="3" type="ORF">M404DRAFT_1005982</name>
</gene>
<keyword evidence="2" id="KW-0472">Membrane</keyword>
<reference evidence="3 4" key="1">
    <citation type="submission" date="2014-04" db="EMBL/GenBank/DDBJ databases">
        <authorList>
            <consortium name="DOE Joint Genome Institute"/>
            <person name="Kuo A."/>
            <person name="Kohler A."/>
            <person name="Costa M.D."/>
            <person name="Nagy L.G."/>
            <person name="Floudas D."/>
            <person name="Copeland A."/>
            <person name="Barry K.W."/>
            <person name="Cichocki N."/>
            <person name="Veneault-Fourrey C."/>
            <person name="LaButti K."/>
            <person name="Lindquist E.A."/>
            <person name="Lipzen A."/>
            <person name="Lundell T."/>
            <person name="Morin E."/>
            <person name="Murat C."/>
            <person name="Sun H."/>
            <person name="Tunlid A."/>
            <person name="Henrissat B."/>
            <person name="Grigoriev I.V."/>
            <person name="Hibbett D.S."/>
            <person name="Martin F."/>
            <person name="Nordberg H.P."/>
            <person name="Cantor M.N."/>
            <person name="Hua S.X."/>
        </authorList>
    </citation>
    <scope>NUCLEOTIDE SEQUENCE [LARGE SCALE GENOMIC DNA]</scope>
    <source>
        <strain evidence="3 4">Marx 270</strain>
    </source>
</reference>
<dbReference type="STRING" id="870435.A0A0C3IKU3"/>
<evidence type="ECO:0000313" key="3">
    <source>
        <dbReference type="EMBL" id="KIN97587.1"/>
    </source>
</evidence>
<feature type="region of interest" description="Disordered" evidence="1">
    <location>
        <begin position="90"/>
        <end position="142"/>
    </location>
</feature>
<proteinExistence type="predicted"/>
<feature type="compositionally biased region" description="Polar residues" evidence="1">
    <location>
        <begin position="113"/>
        <end position="126"/>
    </location>
</feature>
<dbReference type="InParanoid" id="A0A0C3IKU3"/>
<name>A0A0C3IKU3_PISTI</name>
<protein>
    <submittedName>
        <fullName evidence="3">Uncharacterized protein</fullName>
    </submittedName>
</protein>
<feature type="transmembrane region" description="Helical" evidence="2">
    <location>
        <begin position="211"/>
        <end position="229"/>
    </location>
</feature>
<accession>A0A0C3IKU3</accession>
<dbReference type="Proteomes" id="UP000054217">
    <property type="component" value="Unassembled WGS sequence"/>
</dbReference>
<evidence type="ECO:0000256" key="2">
    <source>
        <dbReference type="SAM" id="Phobius"/>
    </source>
</evidence>
<reference evidence="4" key="2">
    <citation type="submission" date="2015-01" db="EMBL/GenBank/DDBJ databases">
        <title>Evolutionary Origins and Diversification of the Mycorrhizal Mutualists.</title>
        <authorList>
            <consortium name="DOE Joint Genome Institute"/>
            <consortium name="Mycorrhizal Genomics Consortium"/>
            <person name="Kohler A."/>
            <person name="Kuo A."/>
            <person name="Nagy L.G."/>
            <person name="Floudas D."/>
            <person name="Copeland A."/>
            <person name="Barry K.W."/>
            <person name="Cichocki N."/>
            <person name="Veneault-Fourrey C."/>
            <person name="LaButti K."/>
            <person name="Lindquist E.A."/>
            <person name="Lipzen A."/>
            <person name="Lundell T."/>
            <person name="Morin E."/>
            <person name="Murat C."/>
            <person name="Riley R."/>
            <person name="Ohm R."/>
            <person name="Sun H."/>
            <person name="Tunlid A."/>
            <person name="Henrissat B."/>
            <person name="Grigoriev I.V."/>
            <person name="Hibbett D.S."/>
            <person name="Martin F."/>
        </authorList>
    </citation>
    <scope>NUCLEOTIDE SEQUENCE [LARGE SCALE GENOMIC DNA]</scope>
    <source>
        <strain evidence="4">Marx 270</strain>
    </source>
</reference>
<evidence type="ECO:0000256" key="1">
    <source>
        <dbReference type="SAM" id="MobiDB-lite"/>
    </source>
</evidence>
<dbReference type="OrthoDB" id="2615611at2759"/>
<keyword evidence="2" id="KW-0812">Transmembrane</keyword>
<dbReference type="AlphaFoldDB" id="A0A0C3IKU3"/>
<organism evidence="3 4">
    <name type="scientific">Pisolithus tinctorius Marx 270</name>
    <dbReference type="NCBI Taxonomy" id="870435"/>
    <lineage>
        <taxon>Eukaryota</taxon>
        <taxon>Fungi</taxon>
        <taxon>Dikarya</taxon>
        <taxon>Basidiomycota</taxon>
        <taxon>Agaricomycotina</taxon>
        <taxon>Agaricomycetes</taxon>
        <taxon>Agaricomycetidae</taxon>
        <taxon>Boletales</taxon>
        <taxon>Sclerodermatineae</taxon>
        <taxon>Pisolithaceae</taxon>
        <taxon>Pisolithus</taxon>
    </lineage>
</organism>
<feature type="transmembrane region" description="Helical" evidence="2">
    <location>
        <begin position="310"/>
        <end position="331"/>
    </location>
</feature>